<protein>
    <submittedName>
        <fullName evidence="2">Uncharacterized protein</fullName>
    </submittedName>
</protein>
<name>A0A8S1H8E0_9PELO</name>
<keyword evidence="3" id="KW-1185">Reference proteome</keyword>
<feature type="compositionally biased region" description="Polar residues" evidence="1">
    <location>
        <begin position="37"/>
        <end position="48"/>
    </location>
</feature>
<accession>A0A8S1H8E0</accession>
<sequence length="78" mass="8552">MAFRQDSNDTEISVRHGHLAPPNSVPDSPRPQKDSVDSNLNVDSLATNGNNVTVKVPATRKEKSVVSLESIVLEEKRK</sequence>
<reference evidence="2" key="1">
    <citation type="submission" date="2020-10" db="EMBL/GenBank/DDBJ databases">
        <authorList>
            <person name="Kikuchi T."/>
        </authorList>
    </citation>
    <scope>NUCLEOTIDE SEQUENCE</scope>
    <source>
        <strain evidence="2">NKZ352</strain>
    </source>
</reference>
<comment type="caution">
    <text evidence="2">The sequence shown here is derived from an EMBL/GenBank/DDBJ whole genome shotgun (WGS) entry which is preliminary data.</text>
</comment>
<organism evidence="2 3">
    <name type="scientific">Caenorhabditis auriculariae</name>
    <dbReference type="NCBI Taxonomy" id="2777116"/>
    <lineage>
        <taxon>Eukaryota</taxon>
        <taxon>Metazoa</taxon>
        <taxon>Ecdysozoa</taxon>
        <taxon>Nematoda</taxon>
        <taxon>Chromadorea</taxon>
        <taxon>Rhabditida</taxon>
        <taxon>Rhabditina</taxon>
        <taxon>Rhabditomorpha</taxon>
        <taxon>Rhabditoidea</taxon>
        <taxon>Rhabditidae</taxon>
        <taxon>Peloderinae</taxon>
        <taxon>Caenorhabditis</taxon>
    </lineage>
</organism>
<dbReference type="Proteomes" id="UP000835052">
    <property type="component" value="Unassembled WGS sequence"/>
</dbReference>
<evidence type="ECO:0000256" key="1">
    <source>
        <dbReference type="SAM" id="MobiDB-lite"/>
    </source>
</evidence>
<gene>
    <name evidence="2" type="ORF">CAUJ_LOCUS8208</name>
</gene>
<dbReference type="AlphaFoldDB" id="A0A8S1H8E0"/>
<evidence type="ECO:0000313" key="3">
    <source>
        <dbReference type="Proteomes" id="UP000835052"/>
    </source>
</evidence>
<dbReference type="EMBL" id="CAJGYM010000026">
    <property type="protein sequence ID" value="CAD6192289.1"/>
    <property type="molecule type" value="Genomic_DNA"/>
</dbReference>
<proteinExistence type="predicted"/>
<evidence type="ECO:0000313" key="2">
    <source>
        <dbReference type="EMBL" id="CAD6192289.1"/>
    </source>
</evidence>
<feature type="region of interest" description="Disordered" evidence="1">
    <location>
        <begin position="1"/>
        <end position="48"/>
    </location>
</feature>
<dbReference type="OrthoDB" id="5831994at2759"/>